<protein>
    <submittedName>
        <fullName evidence="6">ABC transporter ATP-binding protein</fullName>
    </submittedName>
</protein>
<dbReference type="PROSITE" id="PS00211">
    <property type="entry name" value="ABC_TRANSPORTER_1"/>
    <property type="match status" value="1"/>
</dbReference>
<dbReference type="Pfam" id="PF00005">
    <property type="entry name" value="ABC_tran"/>
    <property type="match status" value="1"/>
</dbReference>
<dbReference type="EMBL" id="JBHSLU010000082">
    <property type="protein sequence ID" value="MFC5507983.1"/>
    <property type="molecule type" value="Genomic_DNA"/>
</dbReference>
<proteinExistence type="inferred from homology"/>
<dbReference type="GO" id="GO:0005524">
    <property type="term" value="F:ATP binding"/>
    <property type="evidence" value="ECO:0007669"/>
    <property type="project" value="UniProtKB-KW"/>
</dbReference>
<dbReference type="Gene3D" id="3.40.50.300">
    <property type="entry name" value="P-loop containing nucleotide triphosphate hydrolases"/>
    <property type="match status" value="1"/>
</dbReference>
<gene>
    <name evidence="6" type="ORF">ACFPN9_22345</name>
</gene>
<keyword evidence="4 6" id="KW-0067">ATP-binding</keyword>
<keyword evidence="7" id="KW-1185">Reference proteome</keyword>
<dbReference type="Pfam" id="PF14524">
    <property type="entry name" value="Wzt_C"/>
    <property type="match status" value="1"/>
</dbReference>
<dbReference type="InterPro" id="IPR003593">
    <property type="entry name" value="AAA+_ATPase"/>
</dbReference>
<dbReference type="Proteomes" id="UP001596060">
    <property type="component" value="Unassembled WGS sequence"/>
</dbReference>
<dbReference type="PANTHER" id="PTHR46743">
    <property type="entry name" value="TEICHOIC ACIDS EXPORT ATP-BINDING PROTEIN TAGH"/>
    <property type="match status" value="1"/>
</dbReference>
<evidence type="ECO:0000256" key="3">
    <source>
        <dbReference type="ARBA" id="ARBA00022741"/>
    </source>
</evidence>
<evidence type="ECO:0000313" key="6">
    <source>
        <dbReference type="EMBL" id="MFC5507983.1"/>
    </source>
</evidence>
<evidence type="ECO:0000256" key="4">
    <source>
        <dbReference type="ARBA" id="ARBA00022840"/>
    </source>
</evidence>
<comment type="caution">
    <text evidence="6">The sequence shown here is derived from an EMBL/GenBank/DDBJ whole genome shotgun (WGS) entry which is preliminary data.</text>
</comment>
<dbReference type="CDD" id="cd03220">
    <property type="entry name" value="ABC_KpsT_Wzt"/>
    <property type="match status" value="1"/>
</dbReference>
<reference evidence="7" key="1">
    <citation type="journal article" date="2019" name="Int. J. Syst. Evol. Microbiol.">
        <title>The Global Catalogue of Microorganisms (GCM) 10K type strain sequencing project: providing services to taxonomists for standard genome sequencing and annotation.</title>
        <authorList>
            <consortium name="The Broad Institute Genomics Platform"/>
            <consortium name="The Broad Institute Genome Sequencing Center for Infectious Disease"/>
            <person name="Wu L."/>
            <person name="Ma J."/>
        </authorList>
    </citation>
    <scope>NUCLEOTIDE SEQUENCE [LARGE SCALE GENOMIC DNA]</scope>
    <source>
        <strain evidence="7">CCUG 43117</strain>
    </source>
</reference>
<evidence type="ECO:0000313" key="7">
    <source>
        <dbReference type="Proteomes" id="UP001596060"/>
    </source>
</evidence>
<keyword evidence="2" id="KW-0813">Transport</keyword>
<dbReference type="SUPFAM" id="SSF52540">
    <property type="entry name" value="P-loop containing nucleoside triphosphate hydrolases"/>
    <property type="match status" value="1"/>
</dbReference>
<feature type="domain" description="ABC transporter" evidence="5">
    <location>
        <begin position="12"/>
        <end position="247"/>
    </location>
</feature>
<dbReference type="SMART" id="SM00382">
    <property type="entry name" value="AAA"/>
    <property type="match status" value="1"/>
</dbReference>
<organism evidence="6 7">
    <name type="scientific">Bosea massiliensis</name>
    <dbReference type="NCBI Taxonomy" id="151419"/>
    <lineage>
        <taxon>Bacteria</taxon>
        <taxon>Pseudomonadati</taxon>
        <taxon>Pseudomonadota</taxon>
        <taxon>Alphaproteobacteria</taxon>
        <taxon>Hyphomicrobiales</taxon>
        <taxon>Boseaceae</taxon>
        <taxon>Bosea</taxon>
    </lineage>
</organism>
<evidence type="ECO:0000259" key="5">
    <source>
        <dbReference type="PROSITE" id="PS50893"/>
    </source>
</evidence>
<comment type="similarity">
    <text evidence="1">Belongs to the ABC transporter superfamily.</text>
</comment>
<dbReference type="InterPro" id="IPR050683">
    <property type="entry name" value="Bact_Polysacc_Export_ATP-bd"/>
</dbReference>
<dbReference type="PROSITE" id="PS50893">
    <property type="entry name" value="ABC_TRANSPORTER_2"/>
    <property type="match status" value="1"/>
</dbReference>
<dbReference type="InterPro" id="IPR015860">
    <property type="entry name" value="ABC_transpr_TagH-like"/>
</dbReference>
<dbReference type="InterPro" id="IPR029439">
    <property type="entry name" value="Wzt_C"/>
</dbReference>
<dbReference type="InterPro" id="IPR027417">
    <property type="entry name" value="P-loop_NTPase"/>
</dbReference>
<dbReference type="CDD" id="cd10147">
    <property type="entry name" value="Wzt_C-like"/>
    <property type="match status" value="1"/>
</dbReference>
<dbReference type="RefSeq" id="WP_377817616.1">
    <property type="nucleotide sequence ID" value="NZ_JBHSLU010000082.1"/>
</dbReference>
<dbReference type="Gene3D" id="2.70.50.60">
    <property type="entry name" value="abc- transporter (atp binding component) like domain"/>
    <property type="match status" value="1"/>
</dbReference>
<dbReference type="InterPro" id="IPR003439">
    <property type="entry name" value="ABC_transporter-like_ATP-bd"/>
</dbReference>
<evidence type="ECO:0000256" key="2">
    <source>
        <dbReference type="ARBA" id="ARBA00022448"/>
    </source>
</evidence>
<keyword evidence="3" id="KW-0547">Nucleotide-binding</keyword>
<name>A0ABW0P837_9HYPH</name>
<dbReference type="PANTHER" id="PTHR46743:SF2">
    <property type="entry name" value="TEICHOIC ACIDS EXPORT ATP-BINDING PROTEIN TAGH"/>
    <property type="match status" value="1"/>
</dbReference>
<sequence>MTQTVVRGDGIGKLYRVYRSAIDRLVPSFLNPGRRPPIEIWSLRDIDLSVPKGACLGVIGRNGAGKSTLLKVLTGVTRPTEGELVLDGSVLALLELGAGFNAELTGRENVVVSATLLGVAPATIQAKLAEIEAFADIGAYFEKPVKTYSSGMFVRLAFSLYVNLEPDVLIVDEALSVGDFFFQQKCAKRIREIKERGTTIVFVSHDTSAVQELCEEVIILEKGKVVMRGTASDMVSHYHTCDGYDDSAVDGAISVIKAEPNIASEEFMAQAALIKADDVIATAPSTGGTALRLLGLRMTDTEGQSAQTFKTGDQLIIQALIRGQRTVRFANFGVQIADSDGRAIWAASTTNQKLRFGEVNVGDEMIVDLSLELQLPPGRYVFNFAAGEADPDDASNPVWHDTRVNAATISIVDNPIFAHRRGIVFTPMSCRAL</sequence>
<accession>A0ABW0P837</accession>
<dbReference type="InterPro" id="IPR017871">
    <property type="entry name" value="ABC_transporter-like_CS"/>
</dbReference>
<evidence type="ECO:0000256" key="1">
    <source>
        <dbReference type="ARBA" id="ARBA00005417"/>
    </source>
</evidence>